<reference evidence="2" key="1">
    <citation type="submission" date="2023-03" db="EMBL/GenBank/DDBJ databases">
        <title>Massive genome expansion in bonnet fungi (Mycena s.s.) driven by repeated elements and novel gene families across ecological guilds.</title>
        <authorList>
            <consortium name="Lawrence Berkeley National Laboratory"/>
            <person name="Harder C.B."/>
            <person name="Miyauchi S."/>
            <person name="Viragh M."/>
            <person name="Kuo A."/>
            <person name="Thoen E."/>
            <person name="Andreopoulos B."/>
            <person name="Lu D."/>
            <person name="Skrede I."/>
            <person name="Drula E."/>
            <person name="Henrissat B."/>
            <person name="Morin E."/>
            <person name="Kohler A."/>
            <person name="Barry K."/>
            <person name="LaButti K."/>
            <person name="Morin E."/>
            <person name="Salamov A."/>
            <person name="Lipzen A."/>
            <person name="Mereny Z."/>
            <person name="Hegedus B."/>
            <person name="Baldrian P."/>
            <person name="Stursova M."/>
            <person name="Weitz H."/>
            <person name="Taylor A."/>
            <person name="Grigoriev I.V."/>
            <person name="Nagy L.G."/>
            <person name="Martin F."/>
            <person name="Kauserud H."/>
        </authorList>
    </citation>
    <scope>NUCLEOTIDE SEQUENCE</scope>
    <source>
        <strain evidence="2">CBHHK173m</strain>
    </source>
</reference>
<evidence type="ECO:0000313" key="2">
    <source>
        <dbReference type="EMBL" id="KAJ7089227.1"/>
    </source>
</evidence>
<name>A0AAD6XUT1_9AGAR</name>
<dbReference type="EMBL" id="JARJCN010000024">
    <property type="protein sequence ID" value="KAJ7089227.1"/>
    <property type="molecule type" value="Genomic_DNA"/>
</dbReference>
<dbReference type="AlphaFoldDB" id="A0AAD6XUT1"/>
<proteinExistence type="predicted"/>
<keyword evidence="3" id="KW-1185">Reference proteome</keyword>
<comment type="caution">
    <text evidence="2">The sequence shown here is derived from an EMBL/GenBank/DDBJ whole genome shotgun (WGS) entry which is preliminary data.</text>
</comment>
<sequence length="226" mass="24874">MQHLDPCRNMRASRTLPDLLRSEIPPQQGRTSHLIVRDKTDHLAAAAIAPLLRRPGDWPRKKSRFPTPDTGALHALGGVGHREQEQRARTRSAASHPLSPMRTASEIIMTFRAGRRSRLQTSSVDAVDHRRNGGVPLVGTGPLTAWSISGLPFAQTRFSTPASWLQLPGDRTHRMVYGAGQPSDRHPPGGFRAIRFLSGKYSARGGHLVERWSSGLRPKPCQGSRA</sequence>
<accession>A0AAD6XUT1</accession>
<dbReference type="Proteomes" id="UP001222325">
    <property type="component" value="Unassembled WGS sequence"/>
</dbReference>
<feature type="region of interest" description="Disordered" evidence="1">
    <location>
        <begin position="1"/>
        <end position="30"/>
    </location>
</feature>
<protein>
    <submittedName>
        <fullName evidence="2">Uncharacterized protein</fullName>
    </submittedName>
</protein>
<gene>
    <name evidence="2" type="ORF">B0H15DRAFT_280456</name>
</gene>
<organism evidence="2 3">
    <name type="scientific">Mycena belliarum</name>
    <dbReference type="NCBI Taxonomy" id="1033014"/>
    <lineage>
        <taxon>Eukaryota</taxon>
        <taxon>Fungi</taxon>
        <taxon>Dikarya</taxon>
        <taxon>Basidiomycota</taxon>
        <taxon>Agaricomycotina</taxon>
        <taxon>Agaricomycetes</taxon>
        <taxon>Agaricomycetidae</taxon>
        <taxon>Agaricales</taxon>
        <taxon>Marasmiineae</taxon>
        <taxon>Mycenaceae</taxon>
        <taxon>Mycena</taxon>
    </lineage>
</organism>
<evidence type="ECO:0000313" key="3">
    <source>
        <dbReference type="Proteomes" id="UP001222325"/>
    </source>
</evidence>
<evidence type="ECO:0000256" key="1">
    <source>
        <dbReference type="SAM" id="MobiDB-lite"/>
    </source>
</evidence>
<feature type="region of interest" description="Disordered" evidence="1">
    <location>
        <begin position="55"/>
        <end position="98"/>
    </location>
</feature>